<evidence type="ECO:0000313" key="7">
    <source>
        <dbReference type="Proteomes" id="UP000813463"/>
    </source>
</evidence>
<dbReference type="GO" id="GO:0015297">
    <property type="term" value="F:antiporter activity"/>
    <property type="evidence" value="ECO:0007669"/>
    <property type="project" value="InterPro"/>
</dbReference>
<dbReference type="GO" id="GO:0042910">
    <property type="term" value="F:xenobiotic transmembrane transporter activity"/>
    <property type="evidence" value="ECO:0007669"/>
    <property type="project" value="InterPro"/>
</dbReference>
<dbReference type="GO" id="GO:0022857">
    <property type="term" value="F:transmembrane transporter activity"/>
    <property type="evidence" value="ECO:0000318"/>
    <property type="project" value="GO_Central"/>
</dbReference>
<dbReference type="OrthoDB" id="2126698at2759"/>
<feature type="transmembrane region" description="Helical" evidence="6">
    <location>
        <begin position="104"/>
        <end position="129"/>
    </location>
</feature>
<feature type="transmembrane region" description="Helical" evidence="6">
    <location>
        <begin position="431"/>
        <end position="456"/>
    </location>
</feature>
<dbReference type="GeneID" id="110784446"/>
<dbReference type="Pfam" id="PF01554">
    <property type="entry name" value="MatE"/>
    <property type="match status" value="2"/>
</dbReference>
<feature type="transmembrane region" description="Helical" evidence="6">
    <location>
        <begin position="179"/>
        <end position="198"/>
    </location>
</feature>
<feature type="transmembrane region" description="Helical" evidence="6">
    <location>
        <begin position="149"/>
        <end position="167"/>
    </location>
</feature>
<feature type="transmembrane region" description="Helical" evidence="6">
    <location>
        <begin position="288"/>
        <end position="308"/>
    </location>
</feature>
<reference evidence="8" key="2">
    <citation type="submission" date="2025-08" db="UniProtKB">
        <authorList>
            <consortium name="RefSeq"/>
        </authorList>
    </citation>
    <scope>IDENTIFICATION</scope>
    <source>
        <tissue evidence="8">Leaf</tissue>
    </source>
</reference>
<proteinExistence type="inferred from homology"/>
<dbReference type="GO" id="GO:1990961">
    <property type="term" value="P:xenobiotic detoxification by transmembrane export across the plasma membrane"/>
    <property type="evidence" value="ECO:0007669"/>
    <property type="project" value="InterPro"/>
</dbReference>
<feature type="transmembrane region" description="Helical" evidence="6">
    <location>
        <begin position="204"/>
        <end position="227"/>
    </location>
</feature>
<evidence type="ECO:0000256" key="2">
    <source>
        <dbReference type="ARBA" id="ARBA00010199"/>
    </source>
</evidence>
<keyword evidence="3 6" id="KW-0812">Transmembrane</keyword>
<evidence type="ECO:0000313" key="8">
    <source>
        <dbReference type="RefSeq" id="XP_021844592.1"/>
    </source>
</evidence>
<feature type="transmembrane region" description="Helical" evidence="6">
    <location>
        <begin position="401"/>
        <end position="425"/>
    </location>
</feature>
<keyword evidence="7" id="KW-1185">Reference proteome</keyword>
<organism evidence="7 8">
    <name type="scientific">Spinacia oleracea</name>
    <name type="common">Spinach</name>
    <dbReference type="NCBI Taxonomy" id="3562"/>
    <lineage>
        <taxon>Eukaryota</taxon>
        <taxon>Viridiplantae</taxon>
        <taxon>Streptophyta</taxon>
        <taxon>Embryophyta</taxon>
        <taxon>Tracheophyta</taxon>
        <taxon>Spermatophyta</taxon>
        <taxon>Magnoliopsida</taxon>
        <taxon>eudicotyledons</taxon>
        <taxon>Gunneridae</taxon>
        <taxon>Pentapetalae</taxon>
        <taxon>Caryophyllales</taxon>
        <taxon>Chenopodiaceae</taxon>
        <taxon>Chenopodioideae</taxon>
        <taxon>Anserineae</taxon>
        <taxon>Spinacia</taxon>
    </lineage>
</organism>
<dbReference type="InterPro" id="IPR045069">
    <property type="entry name" value="MATE_euk"/>
</dbReference>
<feature type="transmembrane region" description="Helical" evidence="6">
    <location>
        <begin position="328"/>
        <end position="353"/>
    </location>
</feature>
<dbReference type="AlphaFoldDB" id="A0A9R0I8P6"/>
<keyword evidence="5 6" id="KW-0472">Membrane</keyword>
<dbReference type="InterPro" id="IPR002528">
    <property type="entry name" value="MATE_fam"/>
</dbReference>
<dbReference type="CDD" id="cd13132">
    <property type="entry name" value="MATE_eukaryotic"/>
    <property type="match status" value="1"/>
</dbReference>
<comment type="similarity">
    <text evidence="2 6">Belongs to the multi antimicrobial extrusion (MATE) (TC 2.A.66.1) family.</text>
</comment>
<evidence type="ECO:0000256" key="4">
    <source>
        <dbReference type="ARBA" id="ARBA00022989"/>
    </source>
</evidence>
<comment type="subcellular location">
    <subcellularLocation>
        <location evidence="1">Membrane</location>
        <topology evidence="1">Multi-pass membrane protein</topology>
    </subcellularLocation>
</comment>
<feature type="transmembrane region" description="Helical" evidence="6">
    <location>
        <begin position="30"/>
        <end position="55"/>
    </location>
</feature>
<dbReference type="GO" id="GO:0016020">
    <property type="term" value="C:membrane"/>
    <property type="evidence" value="ECO:0000318"/>
    <property type="project" value="GO_Central"/>
</dbReference>
<evidence type="ECO:0000256" key="1">
    <source>
        <dbReference type="ARBA" id="ARBA00004141"/>
    </source>
</evidence>
<gene>
    <name evidence="8" type="primary">LOC110784446</name>
</gene>
<reference evidence="7" key="1">
    <citation type="journal article" date="2021" name="Nat. Commun.">
        <title>Genomic analyses provide insights into spinach domestication and the genetic basis of agronomic traits.</title>
        <authorList>
            <person name="Cai X."/>
            <person name="Sun X."/>
            <person name="Xu C."/>
            <person name="Sun H."/>
            <person name="Wang X."/>
            <person name="Ge C."/>
            <person name="Zhang Z."/>
            <person name="Wang Q."/>
            <person name="Fei Z."/>
            <person name="Jiao C."/>
            <person name="Wang Q."/>
        </authorList>
    </citation>
    <scope>NUCLEOTIDE SEQUENCE [LARGE SCALE GENOMIC DNA]</scope>
    <source>
        <strain evidence="7">cv. Varoflay</strain>
    </source>
</reference>
<dbReference type="RefSeq" id="XP_021844592.1">
    <property type="nucleotide sequence ID" value="XM_021988900.2"/>
</dbReference>
<keyword evidence="4 6" id="KW-1133">Transmembrane helix</keyword>
<sequence>MESGTSGTGIDDEGRKHPTWKRLLKEVRKVSLLAAPMITVSILQYMVQVVALMMVGHLGELPLASVAISISVTNVTGYSLFIGLSGGLDTLCGQAYGAKQYKKIGTYVFSAIISLLLICIPIILLWIFMDKLLILMGQDHEISIQAQKFAVWLIPGLVASAIYNPLVRFLQCQSLVLPLLLNFGVVLGINTLSCWISVYKLKFGIQAVAFSLSLCSWLNVVFLGVYIKCSSVCEKTRAPFSKEAFYNIWPFLRFGFPAALMVCLKWWAFEAVTLLSGRLPNPQLETSVLSICLNISTLLFTVPVGLGVSVGIRVSNELGAGNAEAAKLSAWIVTSAVVIETLVASVILFGIRHVVGNAYSHSKQVVSYVATLVPFLCLSIITDGLQMVLSGVAKGSGWQRLGAYVNLGAFYLVGIPVAVVLAFVRHMNAKGLWIGILVGSILQSILLIIVTTLTNWQKQASKARERASVGNGERRADNIQ</sequence>
<dbReference type="NCBIfam" id="TIGR00797">
    <property type="entry name" value="matE"/>
    <property type="match status" value="1"/>
</dbReference>
<evidence type="ECO:0000256" key="6">
    <source>
        <dbReference type="RuleBase" id="RU004914"/>
    </source>
</evidence>
<dbReference type="Proteomes" id="UP000813463">
    <property type="component" value="Chromosome 1"/>
</dbReference>
<protein>
    <recommendedName>
        <fullName evidence="6">Protein DETOXIFICATION</fullName>
    </recommendedName>
    <alternativeName>
        <fullName evidence="6">Multidrug and toxic compound extrusion protein</fullName>
    </alternativeName>
</protein>
<accession>A0A9R0I8P6</accession>
<name>A0A9R0I8P6_SPIOL</name>
<feature type="transmembrane region" description="Helical" evidence="6">
    <location>
        <begin position="61"/>
        <end position="84"/>
    </location>
</feature>
<evidence type="ECO:0000256" key="5">
    <source>
        <dbReference type="ARBA" id="ARBA00023136"/>
    </source>
</evidence>
<dbReference type="KEGG" id="soe:110784446"/>
<dbReference type="PANTHER" id="PTHR11206">
    <property type="entry name" value="MULTIDRUG RESISTANCE PROTEIN"/>
    <property type="match status" value="1"/>
</dbReference>
<feature type="transmembrane region" description="Helical" evidence="6">
    <location>
        <begin position="365"/>
        <end position="389"/>
    </location>
</feature>
<evidence type="ECO:0000256" key="3">
    <source>
        <dbReference type="ARBA" id="ARBA00022692"/>
    </source>
</evidence>